<dbReference type="EC" id="2.1.1.190" evidence="7"/>
<evidence type="ECO:0000256" key="1">
    <source>
        <dbReference type="ARBA" id="ARBA00022603"/>
    </source>
</evidence>
<reference evidence="7 8" key="1">
    <citation type="submission" date="2020-02" db="EMBL/GenBank/DDBJ databases">
        <title>Complete genome sequences of six Lactobacillus iners strains isolated from the human vagina.</title>
        <authorList>
            <person name="France M.T."/>
            <person name="Rutt L."/>
            <person name="Narina S."/>
            <person name="Arbaugh S."/>
            <person name="Humphrys M.S."/>
            <person name="Ma B."/>
            <person name="Hayward M.R."/>
            <person name="Relman D."/>
            <person name="Kwon D.S."/>
            <person name="Ravel J."/>
        </authorList>
    </citation>
    <scope>NUCLEOTIDE SEQUENCE [LARGE SCALE GENOMIC DNA]</scope>
    <source>
        <strain evidence="7 8">C0210C1</strain>
    </source>
</reference>
<dbReference type="InterPro" id="IPR010280">
    <property type="entry name" value="U5_MeTrfase_fam"/>
</dbReference>
<dbReference type="Pfam" id="PF05958">
    <property type="entry name" value="tRNA_U5-meth_tr"/>
    <property type="match status" value="1"/>
</dbReference>
<feature type="binding site" evidence="4">
    <location>
        <position position="322"/>
    </location>
    <ligand>
        <name>S-adenosyl-L-methionine</name>
        <dbReference type="ChEBI" id="CHEBI:59789"/>
    </ligand>
</feature>
<dbReference type="GO" id="GO:0070041">
    <property type="term" value="F:rRNA (uridine-C5-)-methyltransferase activity"/>
    <property type="evidence" value="ECO:0007669"/>
    <property type="project" value="TreeGrafter"/>
</dbReference>
<dbReference type="SUPFAM" id="SSF50249">
    <property type="entry name" value="Nucleic acid-binding proteins"/>
    <property type="match status" value="1"/>
</dbReference>
<protein>
    <submittedName>
        <fullName evidence="7">23S rRNA (Uracil(1939)-C(5))-methyltransferase RlmD</fullName>
        <ecNumber evidence="7">2.1.1.190</ecNumber>
    </submittedName>
</protein>
<dbReference type="PANTHER" id="PTHR11061:SF45">
    <property type="match status" value="1"/>
</dbReference>
<dbReference type="Gene3D" id="2.40.50.1070">
    <property type="match status" value="1"/>
</dbReference>
<evidence type="ECO:0000259" key="6">
    <source>
        <dbReference type="PROSITE" id="PS50926"/>
    </source>
</evidence>
<comment type="similarity">
    <text evidence="4">Belongs to the class I-like SAM-binding methyltransferase superfamily. RNA M5U methyltransferase family.</text>
</comment>
<gene>
    <name evidence="7" type="primary">rlmD</name>
    <name evidence="7" type="ORF">G6Z83_04260</name>
</gene>
<feature type="binding site" evidence="4">
    <location>
        <position position="391"/>
    </location>
    <ligand>
        <name>S-adenosyl-L-methionine</name>
        <dbReference type="ChEBI" id="CHEBI:59789"/>
    </ligand>
</feature>
<evidence type="ECO:0000256" key="3">
    <source>
        <dbReference type="ARBA" id="ARBA00022691"/>
    </source>
</evidence>
<dbReference type="Proteomes" id="UP000501676">
    <property type="component" value="Chromosome"/>
</dbReference>
<accession>A0A6G7B9F7</accession>
<name>A0A6G7B9F7_9LACO</name>
<dbReference type="InterPro" id="IPR002792">
    <property type="entry name" value="TRAM_dom"/>
</dbReference>
<evidence type="ECO:0000256" key="4">
    <source>
        <dbReference type="PROSITE-ProRule" id="PRU01024"/>
    </source>
</evidence>
<dbReference type="FunFam" id="3.40.50.150:FF:000009">
    <property type="entry name" value="23S rRNA (Uracil(1939)-C(5))-methyltransferase RlmD"/>
    <property type="match status" value="1"/>
</dbReference>
<feature type="binding site" evidence="4">
    <location>
        <position position="343"/>
    </location>
    <ligand>
        <name>S-adenosyl-L-methionine</name>
        <dbReference type="ChEBI" id="CHEBI:59789"/>
    </ligand>
</feature>
<proteinExistence type="inferred from homology"/>
<evidence type="ECO:0000313" key="8">
    <source>
        <dbReference type="Proteomes" id="UP000501676"/>
    </source>
</evidence>
<evidence type="ECO:0000313" key="7">
    <source>
        <dbReference type="EMBL" id="QIH23916.1"/>
    </source>
</evidence>
<feature type="domain" description="TRAM" evidence="6">
    <location>
        <begin position="10"/>
        <end position="68"/>
    </location>
</feature>
<dbReference type="PANTHER" id="PTHR11061">
    <property type="entry name" value="RNA M5U METHYLTRANSFERASE"/>
    <property type="match status" value="1"/>
</dbReference>
<dbReference type="InterPro" id="IPR029063">
    <property type="entry name" value="SAM-dependent_MTases_sf"/>
</dbReference>
<dbReference type="PROSITE" id="PS51687">
    <property type="entry name" value="SAM_MT_RNA_M5U"/>
    <property type="match status" value="1"/>
</dbReference>
<dbReference type="Pfam" id="PF01938">
    <property type="entry name" value="TRAM"/>
    <property type="match status" value="1"/>
</dbReference>
<feature type="binding site" evidence="4">
    <location>
        <position position="293"/>
    </location>
    <ligand>
        <name>S-adenosyl-L-methionine</name>
        <dbReference type="ChEBI" id="CHEBI:59789"/>
    </ligand>
</feature>
<dbReference type="InterPro" id="IPR012340">
    <property type="entry name" value="NA-bd_OB-fold"/>
</dbReference>
<dbReference type="SUPFAM" id="SSF53335">
    <property type="entry name" value="S-adenosyl-L-methionine-dependent methyltransferases"/>
    <property type="match status" value="1"/>
</dbReference>
<dbReference type="PROSITE" id="PS01230">
    <property type="entry name" value="TRMA_1"/>
    <property type="match status" value="1"/>
</dbReference>
<evidence type="ECO:0000256" key="2">
    <source>
        <dbReference type="ARBA" id="ARBA00022679"/>
    </source>
</evidence>
<dbReference type="Gene3D" id="3.40.50.150">
    <property type="entry name" value="Vaccinia Virus protein VP39"/>
    <property type="match status" value="1"/>
</dbReference>
<feature type="active site" description="Nucleophile" evidence="4">
    <location>
        <position position="418"/>
    </location>
</feature>
<organism evidence="7 8">
    <name type="scientific">Lactobacillus iners</name>
    <dbReference type="NCBI Taxonomy" id="147802"/>
    <lineage>
        <taxon>Bacteria</taxon>
        <taxon>Bacillati</taxon>
        <taxon>Bacillota</taxon>
        <taxon>Bacilli</taxon>
        <taxon>Lactobacillales</taxon>
        <taxon>Lactobacillaceae</taxon>
        <taxon>Lactobacillus</taxon>
    </lineage>
</organism>
<keyword evidence="1 4" id="KW-0489">Methyltransferase</keyword>
<keyword evidence="2 4" id="KW-0808">Transferase</keyword>
<dbReference type="EMBL" id="CP049228">
    <property type="protein sequence ID" value="QIH23916.1"/>
    <property type="molecule type" value="Genomic_DNA"/>
</dbReference>
<keyword evidence="3 4" id="KW-0949">S-adenosyl-L-methionine</keyword>
<dbReference type="GO" id="GO:0070475">
    <property type="term" value="P:rRNA base methylation"/>
    <property type="evidence" value="ECO:0007669"/>
    <property type="project" value="TreeGrafter"/>
</dbReference>
<dbReference type="NCBIfam" id="TIGR00479">
    <property type="entry name" value="rumA"/>
    <property type="match status" value="1"/>
</dbReference>
<sequence>MRHILKKNNPITSEKDVIITIKRLGINGEGIGYYKKKIIFIPNALPGEVVVAKITETFPKYLEGELIRIKEKSPHRVAFPKNVNPETGGLELAHLDYDSQLLFKKELIKDSLLKFHPRNYQKIKIKNTIPAPKQWYYRNKAQYQIESIKNKISLGMYAPKSQKIIDLPIMPTQSKNTQKIEFAIKKLIEKMHIAIADSRYKKDGIKTVVVRQSHATDEIQVTLVTIGKNIKNLDKLAEKIIELENVVSVFQNESQWNNPLVWGNKTTKLIGKNYITEQILNKKFILSPRAFFQLNPEQTEVLYSTALNYLELNANSILVDAYAGVGTLGILASEKVKQVIGIESIPEAIADAQFNCRLNNVKNAEYINGSVEKILPQMQKDGIAIDALIVDPPRTGLNKQLVKTLLTCKPKDFVYISCNPSTLARDLVLLSQAYDVRLIQPVDMMPQTPRWEGIAKLVLRK</sequence>
<feature type="active site" evidence="5">
    <location>
        <position position="418"/>
    </location>
</feature>
<dbReference type="Gene3D" id="2.40.50.140">
    <property type="entry name" value="Nucleic acid-binding proteins"/>
    <property type="match status" value="1"/>
</dbReference>
<dbReference type="RefSeq" id="WP_164824020.1">
    <property type="nucleotide sequence ID" value="NZ_CP049228.1"/>
</dbReference>
<evidence type="ECO:0000256" key="5">
    <source>
        <dbReference type="PROSITE-ProRule" id="PRU10015"/>
    </source>
</evidence>
<dbReference type="InterPro" id="IPR030390">
    <property type="entry name" value="MeTrfase_TrmA_AS"/>
</dbReference>
<dbReference type="AlphaFoldDB" id="A0A6G7B9F7"/>
<dbReference type="PROSITE" id="PS50926">
    <property type="entry name" value="TRAM"/>
    <property type="match status" value="1"/>
</dbReference>
<dbReference type="CDD" id="cd02440">
    <property type="entry name" value="AdoMet_MTases"/>
    <property type="match status" value="1"/>
</dbReference>